<reference evidence="3 4" key="1">
    <citation type="submission" date="2023-05" db="EMBL/GenBank/DDBJ databases">
        <title>A 100% complete, gapless, phased diploid assembly of the Scenedesmus obliquus UTEX 3031 genome.</title>
        <authorList>
            <person name="Biondi T.C."/>
            <person name="Hanschen E.R."/>
            <person name="Kwon T."/>
            <person name="Eng W."/>
            <person name="Kruse C.P.S."/>
            <person name="Koehler S.I."/>
            <person name="Kunde Y."/>
            <person name="Gleasner C.D."/>
            <person name="You Mak K.T."/>
            <person name="Polle J."/>
            <person name="Hovde B.T."/>
            <person name="Starkenburg S.R."/>
        </authorList>
    </citation>
    <scope>NUCLEOTIDE SEQUENCE [LARGE SCALE GENOMIC DNA]</scope>
    <source>
        <strain evidence="3 4">DOE0152z</strain>
    </source>
</reference>
<accession>A0ABY8UC21</accession>
<feature type="domain" description="RAP" evidence="2">
    <location>
        <begin position="246"/>
        <end position="307"/>
    </location>
</feature>
<feature type="compositionally biased region" description="Low complexity" evidence="1">
    <location>
        <begin position="134"/>
        <end position="147"/>
    </location>
</feature>
<keyword evidence="4" id="KW-1185">Reference proteome</keyword>
<dbReference type="EMBL" id="CP126215">
    <property type="protein sequence ID" value="WIA17223.1"/>
    <property type="molecule type" value="Genomic_DNA"/>
</dbReference>
<organism evidence="3 4">
    <name type="scientific">Tetradesmus obliquus</name>
    <name type="common">Green alga</name>
    <name type="synonym">Acutodesmus obliquus</name>
    <dbReference type="NCBI Taxonomy" id="3088"/>
    <lineage>
        <taxon>Eukaryota</taxon>
        <taxon>Viridiplantae</taxon>
        <taxon>Chlorophyta</taxon>
        <taxon>core chlorophytes</taxon>
        <taxon>Chlorophyceae</taxon>
        <taxon>CS clade</taxon>
        <taxon>Sphaeropleales</taxon>
        <taxon>Scenedesmaceae</taxon>
        <taxon>Tetradesmus</taxon>
    </lineage>
</organism>
<dbReference type="InterPro" id="IPR013584">
    <property type="entry name" value="RAP"/>
</dbReference>
<dbReference type="Proteomes" id="UP001244341">
    <property type="component" value="Chromosome 8b"/>
</dbReference>
<evidence type="ECO:0000313" key="3">
    <source>
        <dbReference type="EMBL" id="WIA17223.1"/>
    </source>
</evidence>
<gene>
    <name evidence="3" type="ORF">OEZ85_014102</name>
</gene>
<dbReference type="Pfam" id="PF08373">
    <property type="entry name" value="RAP"/>
    <property type="match status" value="1"/>
</dbReference>
<dbReference type="PROSITE" id="PS51286">
    <property type="entry name" value="RAP"/>
    <property type="match status" value="1"/>
</dbReference>
<protein>
    <recommendedName>
        <fullName evidence="2">RAP domain-containing protein</fullName>
    </recommendedName>
</protein>
<proteinExistence type="predicted"/>
<evidence type="ECO:0000256" key="1">
    <source>
        <dbReference type="SAM" id="MobiDB-lite"/>
    </source>
</evidence>
<evidence type="ECO:0000259" key="2">
    <source>
        <dbReference type="PROSITE" id="PS51286"/>
    </source>
</evidence>
<evidence type="ECO:0000313" key="4">
    <source>
        <dbReference type="Proteomes" id="UP001244341"/>
    </source>
</evidence>
<feature type="compositionally biased region" description="Basic residues" evidence="1">
    <location>
        <begin position="85"/>
        <end position="100"/>
    </location>
</feature>
<feature type="compositionally biased region" description="Low complexity" evidence="1">
    <location>
        <begin position="24"/>
        <end position="34"/>
    </location>
</feature>
<sequence length="310" mass="33777">MSVSATASHRQAAGSPEGSQPDEAAAGSSSQASSRECGLGTGGSLRLPRKSNATAQPLSDAGPDGSKGQLPPIPPQQQQVPQPPRTKRAPRGRVRSAHQLHKPDEAGSSSQARAHSASVKSVWQQGPEAPLRHQQQQQQRQQQQQQQASGPGFRKLGDGQGLAGSLKEQQLEQCRQRWKQQLQRLQQLQPAVSGSSGSWKQRQVAAAVRRLPSTVVEPGTVLEEEIVEDDACLTDIVCTSACGRQLVIEVDGPQHYRYPDQAPTGSTMYRNRALKARDYVLVVIRVSDWDKCSQALREQQLTDWIQQALQ</sequence>
<feature type="compositionally biased region" description="Polar residues" evidence="1">
    <location>
        <begin position="107"/>
        <end position="124"/>
    </location>
</feature>
<name>A0ABY8UC21_TETOB</name>
<feature type="region of interest" description="Disordered" evidence="1">
    <location>
        <begin position="1"/>
        <end position="161"/>
    </location>
</feature>